<dbReference type="RefSeq" id="WP_284374132.1">
    <property type="nucleotide sequence ID" value="NZ_BSNJ01000008.1"/>
</dbReference>
<accession>A0ABQ5V4U2</accession>
<proteinExistence type="predicted"/>
<organism evidence="1 2">
    <name type="scientific">Algimonas porphyrae</name>
    <dbReference type="NCBI Taxonomy" id="1128113"/>
    <lineage>
        <taxon>Bacteria</taxon>
        <taxon>Pseudomonadati</taxon>
        <taxon>Pseudomonadota</taxon>
        <taxon>Alphaproteobacteria</taxon>
        <taxon>Maricaulales</taxon>
        <taxon>Robiginitomaculaceae</taxon>
        <taxon>Algimonas</taxon>
    </lineage>
</organism>
<gene>
    <name evidence="1" type="ORF">GCM10007854_29470</name>
</gene>
<protein>
    <recommendedName>
        <fullName evidence="3">ATP-grasp domain-containing protein</fullName>
    </recommendedName>
</protein>
<reference evidence="1" key="1">
    <citation type="journal article" date="2014" name="Int. J. Syst. Evol. Microbiol.">
        <title>Complete genome of a new Firmicutes species belonging to the dominant human colonic microbiota ('Ruminococcus bicirculans') reveals two chromosomes and a selective capacity to utilize plant glucans.</title>
        <authorList>
            <consortium name="NISC Comparative Sequencing Program"/>
            <person name="Wegmann U."/>
            <person name="Louis P."/>
            <person name="Goesmann A."/>
            <person name="Henrissat B."/>
            <person name="Duncan S.H."/>
            <person name="Flint H.J."/>
        </authorList>
    </citation>
    <scope>NUCLEOTIDE SEQUENCE</scope>
    <source>
        <strain evidence="1">NBRC 108216</strain>
    </source>
</reference>
<comment type="caution">
    <text evidence="1">The sequence shown here is derived from an EMBL/GenBank/DDBJ whole genome shotgun (WGS) entry which is preliminary data.</text>
</comment>
<keyword evidence="2" id="KW-1185">Reference proteome</keyword>
<evidence type="ECO:0000313" key="1">
    <source>
        <dbReference type="EMBL" id="GLQ21992.1"/>
    </source>
</evidence>
<dbReference type="SUPFAM" id="SSF56059">
    <property type="entry name" value="Glutathione synthetase ATP-binding domain-like"/>
    <property type="match status" value="1"/>
</dbReference>
<dbReference type="EMBL" id="BSNJ01000008">
    <property type="protein sequence ID" value="GLQ21992.1"/>
    <property type="molecule type" value="Genomic_DNA"/>
</dbReference>
<evidence type="ECO:0000313" key="2">
    <source>
        <dbReference type="Proteomes" id="UP001161390"/>
    </source>
</evidence>
<evidence type="ECO:0008006" key="3">
    <source>
        <dbReference type="Google" id="ProtNLM"/>
    </source>
</evidence>
<reference evidence="1" key="2">
    <citation type="submission" date="2023-01" db="EMBL/GenBank/DDBJ databases">
        <title>Draft genome sequence of Algimonas porphyrae strain NBRC 108216.</title>
        <authorList>
            <person name="Sun Q."/>
            <person name="Mori K."/>
        </authorList>
    </citation>
    <scope>NUCLEOTIDE SEQUENCE</scope>
    <source>
        <strain evidence="1">NBRC 108216</strain>
    </source>
</reference>
<dbReference type="Gene3D" id="3.30.470.20">
    <property type="entry name" value="ATP-grasp fold, B domain"/>
    <property type="match status" value="1"/>
</dbReference>
<sequence length="295" mass="32722">MNRWWDYWRAVGGRISWDRSLLRGLWVVPWLYGRSERRPSARPGSIAFYPQPGLPWYTLPLAMRRTAIRQTRDLKSADAVMMFDDRTRSDLTPPDVSGRLLNLRATDISKQHVGDVFRRVFGYDVSVDPCVHIGPMVEKADVNGVHDGRIVTGPLETAQPGQSYQRLVESVIRPGVTEDLRCVCVGGKVAVIFRKEKAAHQRFSTVYLETTLCEANTVLSAQEQAQVAAFCHAMGLDFGSIDILRDHAGDGRIYIVDVNKTCMPVLSMAVGELDRALGLIGAAVEDLVLGPAVEA</sequence>
<name>A0ABQ5V4U2_9PROT</name>
<dbReference type="Proteomes" id="UP001161390">
    <property type="component" value="Unassembled WGS sequence"/>
</dbReference>